<proteinExistence type="predicted"/>
<evidence type="ECO:0000313" key="1">
    <source>
        <dbReference type="EMBL" id="QDH86646.1"/>
    </source>
</evidence>
<gene>
    <name evidence="1" type="ORF">H2BulkLitter11460_000001</name>
</gene>
<protein>
    <submittedName>
        <fullName evidence="1">Uncharacterized protein</fullName>
    </submittedName>
</protein>
<reference evidence="1" key="1">
    <citation type="submission" date="2019-05" db="EMBL/GenBank/DDBJ databases">
        <title>Metatranscriptomic reconstruction reveals RNA viruses with the potential to shape carbon cycling in soil.</title>
        <authorList>
            <person name="Starr E.P."/>
            <person name="Nuccio E."/>
            <person name="Pett-Ridge J."/>
            <person name="Banfield J.F."/>
            <person name="Firestone M.K."/>
        </authorList>
    </citation>
    <scope>NUCLEOTIDE SEQUENCE</scope>
    <source>
        <strain evidence="1">H2_Bulk_Litter_11_460</strain>
    </source>
</reference>
<organism evidence="1">
    <name type="scientific">Leviviridae sp</name>
    <dbReference type="NCBI Taxonomy" id="2027243"/>
    <lineage>
        <taxon>Viruses</taxon>
        <taxon>Riboviria</taxon>
        <taxon>Orthornavirae</taxon>
        <taxon>Lenarviricota</taxon>
        <taxon>Leviviricetes</taxon>
        <taxon>Norzivirales</taxon>
        <taxon>Fiersviridae</taxon>
    </lineage>
</organism>
<sequence length="70" mass="7883">MPDLNDADVTSQLARAESRKWQEFAFKAYARIIARKHNVTVPIIDLAALSDEELERDLGLVRDLAHLPPA</sequence>
<accession>A0A514CZ60</accession>
<name>A0A514CZ60_9VIRU</name>
<dbReference type="EMBL" id="MN032821">
    <property type="protein sequence ID" value="QDH86646.1"/>
    <property type="molecule type" value="Genomic_RNA"/>
</dbReference>